<keyword evidence="3" id="KW-1185">Reference proteome</keyword>
<organism evidence="3">
    <name type="scientific">Drosophila persimilis</name>
    <name type="common">Fruit fly</name>
    <dbReference type="NCBI Taxonomy" id="7234"/>
    <lineage>
        <taxon>Eukaryota</taxon>
        <taxon>Metazoa</taxon>
        <taxon>Ecdysozoa</taxon>
        <taxon>Arthropoda</taxon>
        <taxon>Hexapoda</taxon>
        <taxon>Insecta</taxon>
        <taxon>Pterygota</taxon>
        <taxon>Neoptera</taxon>
        <taxon>Endopterygota</taxon>
        <taxon>Diptera</taxon>
        <taxon>Brachycera</taxon>
        <taxon>Muscomorpha</taxon>
        <taxon>Ephydroidea</taxon>
        <taxon>Drosophilidae</taxon>
        <taxon>Drosophila</taxon>
        <taxon>Sophophora</taxon>
    </lineage>
</organism>
<protein>
    <submittedName>
        <fullName evidence="2">GL24656</fullName>
    </submittedName>
</protein>
<feature type="compositionally biased region" description="Basic and acidic residues" evidence="1">
    <location>
        <begin position="208"/>
        <end position="223"/>
    </location>
</feature>
<feature type="compositionally biased region" description="Low complexity" evidence="1">
    <location>
        <begin position="178"/>
        <end position="202"/>
    </location>
</feature>
<dbReference type="eggNOG" id="ENOG502RZ6U">
    <property type="taxonomic scope" value="Eukaryota"/>
</dbReference>
<dbReference type="EMBL" id="CH479212">
    <property type="protein sequence ID" value="EDW33176.1"/>
    <property type="molecule type" value="Genomic_DNA"/>
</dbReference>
<proteinExistence type="predicted"/>
<name>B4H5V9_DROPE</name>
<feature type="region of interest" description="Disordered" evidence="1">
    <location>
        <begin position="1"/>
        <end position="241"/>
    </location>
</feature>
<evidence type="ECO:0000313" key="3">
    <source>
        <dbReference type="Proteomes" id="UP000008744"/>
    </source>
</evidence>
<reference evidence="2 3" key="1">
    <citation type="journal article" date="2007" name="Nature">
        <title>Evolution of genes and genomes on the Drosophila phylogeny.</title>
        <authorList>
            <consortium name="Drosophila 12 Genomes Consortium"/>
            <person name="Clark A.G."/>
            <person name="Eisen M.B."/>
            <person name="Smith D.R."/>
            <person name="Bergman C.M."/>
            <person name="Oliver B."/>
            <person name="Markow T.A."/>
            <person name="Kaufman T.C."/>
            <person name="Kellis M."/>
            <person name="Gelbart W."/>
            <person name="Iyer V.N."/>
            <person name="Pollard D.A."/>
            <person name="Sackton T.B."/>
            <person name="Larracuente A.M."/>
            <person name="Singh N.D."/>
            <person name="Abad J.P."/>
            <person name="Abt D.N."/>
            <person name="Adryan B."/>
            <person name="Aguade M."/>
            <person name="Akashi H."/>
            <person name="Anderson W.W."/>
            <person name="Aquadro C.F."/>
            <person name="Ardell D.H."/>
            <person name="Arguello R."/>
            <person name="Artieri C.G."/>
            <person name="Barbash D.A."/>
            <person name="Barker D."/>
            <person name="Barsanti P."/>
            <person name="Batterham P."/>
            <person name="Batzoglou S."/>
            <person name="Begun D."/>
            <person name="Bhutkar A."/>
            <person name="Blanco E."/>
            <person name="Bosak S.A."/>
            <person name="Bradley R.K."/>
            <person name="Brand A.D."/>
            <person name="Brent M.R."/>
            <person name="Brooks A.N."/>
            <person name="Brown R.H."/>
            <person name="Butlin R.K."/>
            <person name="Caggese C."/>
            <person name="Calvi B.R."/>
            <person name="Bernardo de Carvalho A."/>
            <person name="Caspi A."/>
            <person name="Castrezana S."/>
            <person name="Celniker S.E."/>
            <person name="Chang J.L."/>
            <person name="Chapple C."/>
            <person name="Chatterji S."/>
            <person name="Chinwalla A."/>
            <person name="Civetta A."/>
            <person name="Clifton S.W."/>
            <person name="Comeron J.M."/>
            <person name="Costello J.C."/>
            <person name="Coyne J.A."/>
            <person name="Daub J."/>
            <person name="David R.G."/>
            <person name="Delcher A.L."/>
            <person name="Delehaunty K."/>
            <person name="Do C.B."/>
            <person name="Ebling H."/>
            <person name="Edwards K."/>
            <person name="Eickbush T."/>
            <person name="Evans J.D."/>
            <person name="Filipski A."/>
            <person name="Findeiss S."/>
            <person name="Freyhult E."/>
            <person name="Fulton L."/>
            <person name="Fulton R."/>
            <person name="Garcia A.C."/>
            <person name="Gardiner A."/>
            <person name="Garfield D.A."/>
            <person name="Garvin B.E."/>
            <person name="Gibson G."/>
            <person name="Gilbert D."/>
            <person name="Gnerre S."/>
            <person name="Godfrey J."/>
            <person name="Good R."/>
            <person name="Gotea V."/>
            <person name="Gravely B."/>
            <person name="Greenberg A.J."/>
            <person name="Griffiths-Jones S."/>
            <person name="Gross S."/>
            <person name="Guigo R."/>
            <person name="Gustafson E.A."/>
            <person name="Haerty W."/>
            <person name="Hahn M.W."/>
            <person name="Halligan D.L."/>
            <person name="Halpern A.L."/>
            <person name="Halter G.M."/>
            <person name="Han M.V."/>
            <person name="Heger A."/>
            <person name="Hillier L."/>
            <person name="Hinrichs A.S."/>
            <person name="Holmes I."/>
            <person name="Hoskins R.A."/>
            <person name="Hubisz M.J."/>
            <person name="Hultmark D."/>
            <person name="Huntley M.A."/>
            <person name="Jaffe D.B."/>
            <person name="Jagadeeshan S."/>
            <person name="Jeck W.R."/>
            <person name="Johnson J."/>
            <person name="Jones C.D."/>
            <person name="Jordan W.C."/>
            <person name="Karpen G.H."/>
            <person name="Kataoka E."/>
            <person name="Keightley P.D."/>
            <person name="Kheradpour P."/>
            <person name="Kirkness E.F."/>
            <person name="Koerich L.B."/>
            <person name="Kristiansen K."/>
            <person name="Kudrna D."/>
            <person name="Kulathinal R.J."/>
            <person name="Kumar S."/>
            <person name="Kwok R."/>
            <person name="Lander E."/>
            <person name="Langley C.H."/>
            <person name="Lapoint R."/>
            <person name="Lazzaro B.P."/>
            <person name="Lee S.J."/>
            <person name="Levesque L."/>
            <person name="Li R."/>
            <person name="Lin C.F."/>
            <person name="Lin M.F."/>
            <person name="Lindblad-Toh K."/>
            <person name="Llopart A."/>
            <person name="Long M."/>
            <person name="Low L."/>
            <person name="Lozovsky E."/>
            <person name="Lu J."/>
            <person name="Luo M."/>
            <person name="Machado C.A."/>
            <person name="Makalowski W."/>
            <person name="Marzo M."/>
            <person name="Matsuda M."/>
            <person name="Matzkin L."/>
            <person name="McAllister B."/>
            <person name="McBride C.S."/>
            <person name="McKernan B."/>
            <person name="McKernan K."/>
            <person name="Mendez-Lago M."/>
            <person name="Minx P."/>
            <person name="Mollenhauer M.U."/>
            <person name="Montooth K."/>
            <person name="Mount S.M."/>
            <person name="Mu X."/>
            <person name="Myers E."/>
            <person name="Negre B."/>
            <person name="Newfeld S."/>
            <person name="Nielsen R."/>
            <person name="Noor M.A."/>
            <person name="O'Grady P."/>
            <person name="Pachter L."/>
            <person name="Papaceit M."/>
            <person name="Parisi M.J."/>
            <person name="Parisi M."/>
            <person name="Parts L."/>
            <person name="Pedersen J.S."/>
            <person name="Pesole G."/>
            <person name="Phillippy A.M."/>
            <person name="Ponting C.P."/>
            <person name="Pop M."/>
            <person name="Porcelli D."/>
            <person name="Powell J.R."/>
            <person name="Prohaska S."/>
            <person name="Pruitt K."/>
            <person name="Puig M."/>
            <person name="Quesneville H."/>
            <person name="Ram K.R."/>
            <person name="Rand D."/>
            <person name="Rasmussen M.D."/>
            <person name="Reed L.K."/>
            <person name="Reenan R."/>
            <person name="Reily A."/>
            <person name="Remington K.A."/>
            <person name="Rieger T.T."/>
            <person name="Ritchie M.G."/>
            <person name="Robin C."/>
            <person name="Rogers Y.H."/>
            <person name="Rohde C."/>
            <person name="Rozas J."/>
            <person name="Rubenfield M.J."/>
            <person name="Ruiz A."/>
            <person name="Russo S."/>
            <person name="Salzberg S.L."/>
            <person name="Sanchez-Gracia A."/>
            <person name="Saranga D.J."/>
            <person name="Sato H."/>
            <person name="Schaeffer S.W."/>
            <person name="Schatz M.C."/>
            <person name="Schlenke T."/>
            <person name="Schwartz R."/>
            <person name="Segarra C."/>
            <person name="Singh R.S."/>
            <person name="Sirot L."/>
            <person name="Sirota M."/>
            <person name="Sisneros N.B."/>
            <person name="Smith C.D."/>
            <person name="Smith T.F."/>
            <person name="Spieth J."/>
            <person name="Stage D.E."/>
            <person name="Stark A."/>
            <person name="Stephan W."/>
            <person name="Strausberg R.L."/>
            <person name="Strempel S."/>
            <person name="Sturgill D."/>
            <person name="Sutton G."/>
            <person name="Sutton G.G."/>
            <person name="Tao W."/>
            <person name="Teichmann S."/>
            <person name="Tobari Y.N."/>
            <person name="Tomimura Y."/>
            <person name="Tsolas J.M."/>
            <person name="Valente V.L."/>
            <person name="Venter E."/>
            <person name="Venter J.C."/>
            <person name="Vicario S."/>
            <person name="Vieira F.G."/>
            <person name="Vilella A.J."/>
            <person name="Villasante A."/>
            <person name="Walenz B."/>
            <person name="Wang J."/>
            <person name="Wasserman M."/>
            <person name="Watts T."/>
            <person name="Wilson D."/>
            <person name="Wilson R.K."/>
            <person name="Wing R.A."/>
            <person name="Wolfner M.F."/>
            <person name="Wong A."/>
            <person name="Wong G.K."/>
            <person name="Wu C.I."/>
            <person name="Wu G."/>
            <person name="Yamamoto D."/>
            <person name="Yang H.P."/>
            <person name="Yang S.P."/>
            <person name="Yorke J.A."/>
            <person name="Yoshida K."/>
            <person name="Zdobnov E."/>
            <person name="Zhang P."/>
            <person name="Zhang Y."/>
            <person name="Zimin A.V."/>
            <person name="Baldwin J."/>
            <person name="Abdouelleil A."/>
            <person name="Abdulkadir J."/>
            <person name="Abebe A."/>
            <person name="Abera B."/>
            <person name="Abreu J."/>
            <person name="Acer S.C."/>
            <person name="Aftuck L."/>
            <person name="Alexander A."/>
            <person name="An P."/>
            <person name="Anderson E."/>
            <person name="Anderson S."/>
            <person name="Arachi H."/>
            <person name="Azer M."/>
            <person name="Bachantsang P."/>
            <person name="Barry A."/>
            <person name="Bayul T."/>
            <person name="Berlin A."/>
            <person name="Bessette D."/>
            <person name="Bloom T."/>
            <person name="Blye J."/>
            <person name="Boguslavskiy L."/>
            <person name="Bonnet C."/>
            <person name="Boukhgalter B."/>
            <person name="Bourzgui I."/>
            <person name="Brown A."/>
            <person name="Cahill P."/>
            <person name="Channer S."/>
            <person name="Cheshatsang Y."/>
            <person name="Chuda L."/>
            <person name="Citroen M."/>
            <person name="Collymore A."/>
            <person name="Cooke P."/>
            <person name="Costello M."/>
            <person name="D'Aco K."/>
            <person name="Daza R."/>
            <person name="De Haan G."/>
            <person name="DeGray S."/>
            <person name="DeMaso C."/>
            <person name="Dhargay N."/>
            <person name="Dooley K."/>
            <person name="Dooley E."/>
            <person name="Doricent M."/>
            <person name="Dorje P."/>
            <person name="Dorjee K."/>
            <person name="Dupes A."/>
            <person name="Elong R."/>
            <person name="Falk J."/>
            <person name="Farina A."/>
            <person name="Faro S."/>
            <person name="Ferguson D."/>
            <person name="Fisher S."/>
            <person name="Foley C.D."/>
            <person name="Franke A."/>
            <person name="Friedrich D."/>
            <person name="Gadbois L."/>
            <person name="Gearin G."/>
            <person name="Gearin C.R."/>
            <person name="Giannoukos G."/>
            <person name="Goode T."/>
            <person name="Graham J."/>
            <person name="Grandbois E."/>
            <person name="Grewal S."/>
            <person name="Gyaltsen K."/>
            <person name="Hafez N."/>
            <person name="Hagos B."/>
            <person name="Hall J."/>
            <person name="Henson C."/>
            <person name="Hollinger A."/>
            <person name="Honan T."/>
            <person name="Huard M.D."/>
            <person name="Hughes L."/>
            <person name="Hurhula B."/>
            <person name="Husby M.E."/>
            <person name="Kamat A."/>
            <person name="Kanga B."/>
            <person name="Kashin S."/>
            <person name="Khazanovich D."/>
            <person name="Kisner P."/>
            <person name="Lance K."/>
            <person name="Lara M."/>
            <person name="Lee W."/>
            <person name="Lennon N."/>
            <person name="Letendre F."/>
            <person name="LeVine R."/>
            <person name="Lipovsky A."/>
            <person name="Liu X."/>
            <person name="Liu J."/>
            <person name="Liu S."/>
            <person name="Lokyitsang T."/>
            <person name="Lokyitsang Y."/>
            <person name="Lubonja R."/>
            <person name="Lui A."/>
            <person name="MacDonald P."/>
            <person name="Magnisalis V."/>
            <person name="Maru K."/>
            <person name="Matthews C."/>
            <person name="McCusker W."/>
            <person name="McDonough S."/>
            <person name="Mehta T."/>
            <person name="Meldrim J."/>
            <person name="Meneus L."/>
            <person name="Mihai O."/>
            <person name="Mihalev A."/>
            <person name="Mihova T."/>
            <person name="Mittelman R."/>
            <person name="Mlenga V."/>
            <person name="Montmayeur A."/>
            <person name="Mulrain L."/>
            <person name="Navidi A."/>
            <person name="Naylor J."/>
            <person name="Negash T."/>
            <person name="Nguyen T."/>
            <person name="Nguyen N."/>
            <person name="Nicol R."/>
            <person name="Norbu C."/>
            <person name="Norbu N."/>
            <person name="Novod N."/>
            <person name="O'Neill B."/>
            <person name="Osman S."/>
            <person name="Markiewicz E."/>
            <person name="Oyono O.L."/>
            <person name="Patti C."/>
            <person name="Phunkhang P."/>
            <person name="Pierre F."/>
            <person name="Priest M."/>
            <person name="Raghuraman S."/>
            <person name="Rege F."/>
            <person name="Reyes R."/>
            <person name="Rise C."/>
            <person name="Rogov P."/>
            <person name="Ross K."/>
            <person name="Ryan E."/>
            <person name="Settipalli S."/>
            <person name="Shea T."/>
            <person name="Sherpa N."/>
            <person name="Shi L."/>
            <person name="Shih D."/>
            <person name="Sparrow T."/>
            <person name="Spaulding J."/>
            <person name="Stalker J."/>
            <person name="Stange-Thomann N."/>
            <person name="Stavropoulos S."/>
            <person name="Stone C."/>
            <person name="Strader C."/>
            <person name="Tesfaye S."/>
            <person name="Thomson T."/>
            <person name="Thoulutsang Y."/>
            <person name="Thoulutsang D."/>
            <person name="Topham K."/>
            <person name="Topping I."/>
            <person name="Tsamla T."/>
            <person name="Vassiliev H."/>
            <person name="Vo A."/>
            <person name="Wangchuk T."/>
            <person name="Wangdi T."/>
            <person name="Weiand M."/>
            <person name="Wilkinson J."/>
            <person name="Wilson A."/>
            <person name="Yadav S."/>
            <person name="Young G."/>
            <person name="Yu Q."/>
            <person name="Zembek L."/>
            <person name="Zhong D."/>
            <person name="Zimmer A."/>
            <person name="Zwirko Z."/>
            <person name="Jaffe D.B."/>
            <person name="Alvarez P."/>
            <person name="Brockman W."/>
            <person name="Butler J."/>
            <person name="Chin C."/>
            <person name="Gnerre S."/>
            <person name="Grabherr M."/>
            <person name="Kleber M."/>
            <person name="Mauceli E."/>
            <person name="MacCallum I."/>
        </authorList>
    </citation>
    <scope>NUCLEOTIDE SEQUENCE [LARGE SCALE GENOMIC DNA]</scope>
    <source>
        <strain evidence="3">MSH-3 / Tucson 14011-0111.49</strain>
    </source>
</reference>
<sequence length="393" mass="43149">MDRLRGHHGGSVGGSSQQLSHKQKWSFGRLFRGKKKDAAECSPSSSEEDRKAGFVPSQRQAPGSGKPKGKPGKSSSSRGSSRYEEQAPPPPPPHRPQSIDHEFFLPVETIQQQPEPYYQNQPGPGYYHRSMSNSLDRRGLMQQQHPHPHAHTQMGGKSRSAQRKPPGAHHSTTRAFHSGGQALMQGSSLQSQSQSQAQAQNSRRSRAARNERYYKRLSRDGEQSHGGVPPLPNPQRYKTQPLPLSIYQPNAAYVQWQPQQKPLQNTIQNDGKRSISYDSHIHLQNVNGRMQSKPLPPPPPPRDPLRRVHAVGSSSGGSATRFLRLRPQRPLLDSQCSAEPAAAAVAAAAAATIGGSSPVRERNAHPGKQSLPNGIGFSLCRRRLLRALASSYT</sequence>
<evidence type="ECO:0000313" key="2">
    <source>
        <dbReference type="EMBL" id="EDW33176.1"/>
    </source>
</evidence>
<dbReference type="OrthoDB" id="28894at2759"/>
<dbReference type="Proteomes" id="UP000008744">
    <property type="component" value="Unassembled WGS sequence"/>
</dbReference>
<dbReference type="HOGENOM" id="CLU_702609_0_0_1"/>
<feature type="compositionally biased region" description="Low complexity" evidence="1">
    <location>
        <begin position="111"/>
        <end position="127"/>
    </location>
</feature>
<accession>B4H5V9</accession>
<gene>
    <name evidence="2" type="primary">Dper\GL24656</name>
    <name evidence="2" type="ORF">Dper_GL24656</name>
</gene>
<evidence type="ECO:0000256" key="1">
    <source>
        <dbReference type="SAM" id="MobiDB-lite"/>
    </source>
</evidence>
<dbReference type="AlphaFoldDB" id="B4H5V9"/>